<evidence type="ECO:0000313" key="9">
    <source>
        <dbReference type="Proteomes" id="UP000799779"/>
    </source>
</evidence>
<proteinExistence type="inferred from homology"/>
<protein>
    <recommendedName>
        <fullName evidence="7">Rhodopsin domain-containing protein</fullName>
    </recommendedName>
</protein>
<dbReference type="InterPro" id="IPR052337">
    <property type="entry name" value="SAT4-like"/>
</dbReference>
<dbReference type="PANTHER" id="PTHR33048:SF156">
    <property type="entry name" value="INTEGRAL MEMBRANE PROTEIN"/>
    <property type="match status" value="1"/>
</dbReference>
<name>A0A6A5WSS4_9PLEO</name>
<evidence type="ECO:0000256" key="2">
    <source>
        <dbReference type="ARBA" id="ARBA00022692"/>
    </source>
</evidence>
<sequence length="361" mass="39643">MTNTTQPIYSSNYLKQYNGNRGIAVCIALSILQSVFFTLRFISRYIKKVPWGVDDTLLVLAAFGCAAQLTASFVALYPAKFGYHYATILMWPDALQKLEIGAKLALVLPVTYLSAVYLIRLSIVATYLRIIQERWQRMACWIVGFLMIVACLATIVPVFIACKPLKAFWNPNMPGAKCIDFNTWFRGAGGASLIFDPMLLAIPIPVIRKLHASTKTKVALAATFATGSIGFVAGIVRFVGYFKYDVVGDASWVAVELLVLTNVELGLYFIAACLFALKPLMILIWTKLGYANTYGAGSYPSQGHVTHIRSPIRPGDSHADGYTDLEGDFIVLVEHPNKMGSHEVVVPGKAVNPSRAEESPC</sequence>
<keyword evidence="3 6" id="KW-1133">Transmembrane helix</keyword>
<dbReference type="AlphaFoldDB" id="A0A6A5WSS4"/>
<evidence type="ECO:0000259" key="7">
    <source>
        <dbReference type="Pfam" id="PF20684"/>
    </source>
</evidence>
<feature type="transmembrane region" description="Helical" evidence="6">
    <location>
        <begin position="218"/>
        <end position="240"/>
    </location>
</feature>
<evidence type="ECO:0000256" key="1">
    <source>
        <dbReference type="ARBA" id="ARBA00004141"/>
    </source>
</evidence>
<feature type="transmembrane region" description="Helical" evidence="6">
    <location>
        <begin position="22"/>
        <end position="43"/>
    </location>
</feature>
<evidence type="ECO:0000256" key="3">
    <source>
        <dbReference type="ARBA" id="ARBA00022989"/>
    </source>
</evidence>
<evidence type="ECO:0000256" key="6">
    <source>
        <dbReference type="SAM" id="Phobius"/>
    </source>
</evidence>
<dbReference type="PANTHER" id="PTHR33048">
    <property type="entry name" value="PTH11-LIKE INTEGRAL MEMBRANE PROTEIN (AFU_ORTHOLOGUE AFUA_5G11245)"/>
    <property type="match status" value="1"/>
</dbReference>
<keyword evidence="2 6" id="KW-0812">Transmembrane</keyword>
<feature type="transmembrane region" description="Helical" evidence="6">
    <location>
        <begin position="100"/>
        <end position="119"/>
    </location>
</feature>
<dbReference type="InterPro" id="IPR049326">
    <property type="entry name" value="Rhodopsin_dom_fungi"/>
</dbReference>
<reference evidence="8" key="1">
    <citation type="journal article" date="2020" name="Stud. Mycol.">
        <title>101 Dothideomycetes genomes: a test case for predicting lifestyles and emergence of pathogens.</title>
        <authorList>
            <person name="Haridas S."/>
            <person name="Albert R."/>
            <person name="Binder M."/>
            <person name="Bloem J."/>
            <person name="Labutti K."/>
            <person name="Salamov A."/>
            <person name="Andreopoulos B."/>
            <person name="Baker S."/>
            <person name="Barry K."/>
            <person name="Bills G."/>
            <person name="Bluhm B."/>
            <person name="Cannon C."/>
            <person name="Castanera R."/>
            <person name="Culley D."/>
            <person name="Daum C."/>
            <person name="Ezra D."/>
            <person name="Gonzalez J."/>
            <person name="Henrissat B."/>
            <person name="Kuo A."/>
            <person name="Liang C."/>
            <person name="Lipzen A."/>
            <person name="Lutzoni F."/>
            <person name="Magnuson J."/>
            <person name="Mondo S."/>
            <person name="Nolan M."/>
            <person name="Ohm R."/>
            <person name="Pangilinan J."/>
            <person name="Park H.-J."/>
            <person name="Ramirez L."/>
            <person name="Alfaro M."/>
            <person name="Sun H."/>
            <person name="Tritt A."/>
            <person name="Yoshinaga Y."/>
            <person name="Zwiers L.-H."/>
            <person name="Turgeon B."/>
            <person name="Goodwin S."/>
            <person name="Spatafora J."/>
            <person name="Crous P."/>
            <person name="Grigoriev I."/>
        </authorList>
    </citation>
    <scope>NUCLEOTIDE SEQUENCE</scope>
    <source>
        <strain evidence="8">CBS 123094</strain>
    </source>
</reference>
<feature type="transmembrane region" description="Helical" evidence="6">
    <location>
        <begin position="55"/>
        <end position="80"/>
    </location>
</feature>
<keyword evidence="9" id="KW-1185">Reference proteome</keyword>
<feature type="domain" description="Rhodopsin" evidence="7">
    <location>
        <begin position="39"/>
        <end position="281"/>
    </location>
</feature>
<dbReference type="GO" id="GO:0016020">
    <property type="term" value="C:membrane"/>
    <property type="evidence" value="ECO:0007669"/>
    <property type="project" value="UniProtKB-SubCell"/>
</dbReference>
<organism evidence="8 9">
    <name type="scientific">Amniculicola lignicola CBS 123094</name>
    <dbReference type="NCBI Taxonomy" id="1392246"/>
    <lineage>
        <taxon>Eukaryota</taxon>
        <taxon>Fungi</taxon>
        <taxon>Dikarya</taxon>
        <taxon>Ascomycota</taxon>
        <taxon>Pezizomycotina</taxon>
        <taxon>Dothideomycetes</taxon>
        <taxon>Pleosporomycetidae</taxon>
        <taxon>Pleosporales</taxon>
        <taxon>Amniculicolaceae</taxon>
        <taxon>Amniculicola</taxon>
    </lineage>
</organism>
<accession>A0A6A5WSS4</accession>
<dbReference type="Proteomes" id="UP000799779">
    <property type="component" value="Unassembled WGS sequence"/>
</dbReference>
<feature type="transmembrane region" description="Helical" evidence="6">
    <location>
        <begin position="181"/>
        <end position="206"/>
    </location>
</feature>
<dbReference type="OrthoDB" id="5329176at2759"/>
<gene>
    <name evidence="8" type="ORF">P154DRAFT_21741</name>
</gene>
<comment type="subcellular location">
    <subcellularLocation>
        <location evidence="1">Membrane</location>
        <topology evidence="1">Multi-pass membrane protein</topology>
    </subcellularLocation>
</comment>
<dbReference type="EMBL" id="ML977565">
    <property type="protein sequence ID" value="KAF2004910.1"/>
    <property type="molecule type" value="Genomic_DNA"/>
</dbReference>
<evidence type="ECO:0000313" key="8">
    <source>
        <dbReference type="EMBL" id="KAF2004910.1"/>
    </source>
</evidence>
<evidence type="ECO:0000256" key="5">
    <source>
        <dbReference type="ARBA" id="ARBA00038359"/>
    </source>
</evidence>
<keyword evidence="4 6" id="KW-0472">Membrane</keyword>
<dbReference type="Pfam" id="PF20684">
    <property type="entry name" value="Fung_rhodopsin"/>
    <property type="match status" value="1"/>
</dbReference>
<comment type="similarity">
    <text evidence="5">Belongs to the SAT4 family.</text>
</comment>
<feature type="transmembrane region" description="Helical" evidence="6">
    <location>
        <begin position="252"/>
        <end position="277"/>
    </location>
</feature>
<feature type="transmembrane region" description="Helical" evidence="6">
    <location>
        <begin position="139"/>
        <end position="161"/>
    </location>
</feature>
<evidence type="ECO:0000256" key="4">
    <source>
        <dbReference type="ARBA" id="ARBA00023136"/>
    </source>
</evidence>